<keyword evidence="4 5" id="KW-0560">Oxidoreductase</keyword>
<dbReference type="EMBL" id="CP111019">
    <property type="protein sequence ID" value="WAR13461.1"/>
    <property type="molecule type" value="Genomic_DNA"/>
</dbReference>
<evidence type="ECO:0000313" key="6">
    <source>
        <dbReference type="EMBL" id="WAR13461.1"/>
    </source>
</evidence>
<reference evidence="6" key="1">
    <citation type="submission" date="2022-11" db="EMBL/GenBank/DDBJ databases">
        <title>Centuries of genome instability and evolution in soft-shell clam transmissible cancer (bioRxiv).</title>
        <authorList>
            <person name="Hart S.F.M."/>
            <person name="Yonemitsu M.A."/>
            <person name="Giersch R.M."/>
            <person name="Beal B.F."/>
            <person name="Arriagada G."/>
            <person name="Davis B.W."/>
            <person name="Ostrander E.A."/>
            <person name="Goff S.P."/>
            <person name="Metzger M.J."/>
        </authorList>
    </citation>
    <scope>NUCLEOTIDE SEQUENCE</scope>
    <source>
        <strain evidence="6">MELC-2E11</strain>
        <tissue evidence="6">Siphon/mantle</tissue>
    </source>
</reference>
<dbReference type="Gene3D" id="3.50.50.60">
    <property type="entry name" value="FAD/NAD(P)-binding domain"/>
    <property type="match status" value="2"/>
</dbReference>
<dbReference type="Proteomes" id="UP001164746">
    <property type="component" value="Chromosome 8"/>
</dbReference>
<keyword evidence="5" id="KW-0503">Monooxygenase</keyword>
<dbReference type="InterPro" id="IPR036188">
    <property type="entry name" value="FAD/NAD-bd_sf"/>
</dbReference>
<dbReference type="PANTHER" id="PTHR23023">
    <property type="entry name" value="DIMETHYLANILINE MONOOXYGENASE"/>
    <property type="match status" value="1"/>
</dbReference>
<dbReference type="SUPFAM" id="SSF51905">
    <property type="entry name" value="FAD/NAD(P)-binding domain"/>
    <property type="match status" value="2"/>
</dbReference>
<keyword evidence="7" id="KW-1185">Reference proteome</keyword>
<dbReference type="InterPro" id="IPR020946">
    <property type="entry name" value="Flavin_mOase-like"/>
</dbReference>
<comment type="cofactor">
    <cofactor evidence="5">
        <name>FAD</name>
        <dbReference type="ChEBI" id="CHEBI:57692"/>
    </cofactor>
</comment>
<evidence type="ECO:0000256" key="4">
    <source>
        <dbReference type="ARBA" id="ARBA00023002"/>
    </source>
</evidence>
<evidence type="ECO:0000313" key="7">
    <source>
        <dbReference type="Proteomes" id="UP001164746"/>
    </source>
</evidence>
<accession>A0ABY7EXM9</accession>
<dbReference type="EC" id="1.-.-.-" evidence="5"/>
<comment type="similarity">
    <text evidence="1 5">Belongs to the FMO family.</text>
</comment>
<proteinExistence type="inferred from homology"/>
<keyword evidence="2 5" id="KW-0285">Flavoprotein</keyword>
<gene>
    <name evidence="6" type="ORF">MAR_027641</name>
</gene>
<dbReference type="InterPro" id="IPR050346">
    <property type="entry name" value="FMO-like"/>
</dbReference>
<organism evidence="6 7">
    <name type="scientific">Mya arenaria</name>
    <name type="common">Soft-shell clam</name>
    <dbReference type="NCBI Taxonomy" id="6604"/>
    <lineage>
        <taxon>Eukaryota</taxon>
        <taxon>Metazoa</taxon>
        <taxon>Spiralia</taxon>
        <taxon>Lophotrochozoa</taxon>
        <taxon>Mollusca</taxon>
        <taxon>Bivalvia</taxon>
        <taxon>Autobranchia</taxon>
        <taxon>Heteroconchia</taxon>
        <taxon>Euheterodonta</taxon>
        <taxon>Imparidentia</taxon>
        <taxon>Neoheterodontei</taxon>
        <taxon>Myida</taxon>
        <taxon>Myoidea</taxon>
        <taxon>Myidae</taxon>
        <taxon>Mya</taxon>
    </lineage>
</organism>
<protein>
    <recommendedName>
        <fullName evidence="5">Flavin-containing monooxygenase</fullName>
        <ecNumber evidence="5">1.-.-.-</ecNumber>
    </recommendedName>
</protein>
<evidence type="ECO:0000256" key="1">
    <source>
        <dbReference type="ARBA" id="ARBA00009183"/>
    </source>
</evidence>
<evidence type="ECO:0000256" key="2">
    <source>
        <dbReference type="ARBA" id="ARBA00022630"/>
    </source>
</evidence>
<keyword evidence="3 5" id="KW-0274">FAD</keyword>
<sequence>MSNKPYNDEVTGSSDRGGAAGLCALRLLSACGERFEPVGFEQLNGIGGTWRYTDHKGTMANGISVHSSMYKNLKTNIPKEVMAFPGFPFPRNLPSFVRHEDVLQYLEDYYQHYGQYKYLKLRTKVDLVEPVTEGAKTQWSVTYSSENHTQTGQFDAVIVCNGHDYRVPDVYKDKVVVCLGAAASGQDVSLDIATSAKKSRNCVTKQRVSADWYCSPHRETAVFTNGKEEPVDVIMLCTGYRYSFPFLSPNCALNIEDERVTPLYKHIIHTRYPTLSFIGICKTICPFPQFQNQLKFVLATLDGSLSLPSEAEMETDTEEDFRARLMEGLPVRHAHLMGPRQWAYNDMLAHMGGFERSRQLYRICMMKFTGVTDLPGYKRKQYRLTGEDSFEEIELTES</sequence>
<name>A0ABY7EXM9_MYAAR</name>
<dbReference type="Pfam" id="PF00743">
    <property type="entry name" value="FMO-like"/>
    <property type="match status" value="2"/>
</dbReference>
<evidence type="ECO:0000256" key="5">
    <source>
        <dbReference type="RuleBase" id="RU361177"/>
    </source>
</evidence>
<evidence type="ECO:0000256" key="3">
    <source>
        <dbReference type="ARBA" id="ARBA00022827"/>
    </source>
</evidence>